<comment type="caution">
    <text evidence="3">The sequence shown here is derived from an EMBL/GenBank/DDBJ whole genome shotgun (WGS) entry which is preliminary data.</text>
</comment>
<evidence type="ECO:0000256" key="2">
    <source>
        <dbReference type="SAM" id="MobiDB-lite"/>
    </source>
</evidence>
<evidence type="ECO:0000256" key="1">
    <source>
        <dbReference type="SAM" id="Coils"/>
    </source>
</evidence>
<feature type="compositionally biased region" description="Polar residues" evidence="2">
    <location>
        <begin position="174"/>
        <end position="190"/>
    </location>
</feature>
<evidence type="ECO:0000313" key="3">
    <source>
        <dbReference type="EMBL" id="KAJ8482598.1"/>
    </source>
</evidence>
<dbReference type="Proteomes" id="UP001215151">
    <property type="component" value="Unassembled WGS sequence"/>
</dbReference>
<name>A0AAD7TWK6_9APHY</name>
<keyword evidence="4" id="KW-1185">Reference proteome</keyword>
<feature type="compositionally biased region" description="Low complexity" evidence="2">
    <location>
        <begin position="152"/>
        <end position="168"/>
    </location>
</feature>
<feature type="coiled-coil region" evidence="1">
    <location>
        <begin position="256"/>
        <end position="320"/>
    </location>
</feature>
<sequence>MCRPKLKPTQALRDIIRASRVALESNADPVIVGNFFISKTGRLRRVPKNEVWHKLFTAQMEQHELREDYEALQNTHDQNQPGSRVGGSSQRGSFAVSAPGRNLGRAASFAPTEPAILENPEGSFGGGSAFVRPGSLREELERARSDAPNADPGAMPNNSSSASGSAAGPPRPQTPQRVLNPTLSYLTPPSTIAPLARHRSQATFGPQAAQGPGPATLTSTSLTPAGGIDIDVEMGVSATPAGSAMALSPDQGSDVFDELIRNAQRAREQKFELERQLEAALARAPQPSGFGSRHDAERRIADLQDQLAICEERCATLDRELAAKSAELSAAHAQNAVLVEERDGFQRKHFVVSVALKGSQMQVERRDKEARSMMQRIANVKTRGVISSALWFPRLPTQSFPSPHTDKDPQALVVGIRAQAGLNVLTLVTVLLGMYRTRGFIEG</sequence>
<gene>
    <name evidence="3" type="ORF">ONZ51_g5228</name>
</gene>
<dbReference type="EMBL" id="JAPEVG010000110">
    <property type="protein sequence ID" value="KAJ8482598.1"/>
    <property type="molecule type" value="Genomic_DNA"/>
</dbReference>
<feature type="region of interest" description="Disordered" evidence="2">
    <location>
        <begin position="136"/>
        <end position="190"/>
    </location>
</feature>
<keyword evidence="1" id="KW-0175">Coiled coil</keyword>
<organism evidence="3 4">
    <name type="scientific">Trametes cubensis</name>
    <dbReference type="NCBI Taxonomy" id="1111947"/>
    <lineage>
        <taxon>Eukaryota</taxon>
        <taxon>Fungi</taxon>
        <taxon>Dikarya</taxon>
        <taxon>Basidiomycota</taxon>
        <taxon>Agaricomycotina</taxon>
        <taxon>Agaricomycetes</taxon>
        <taxon>Polyporales</taxon>
        <taxon>Polyporaceae</taxon>
        <taxon>Trametes</taxon>
    </lineage>
</organism>
<reference evidence="3" key="1">
    <citation type="submission" date="2022-11" db="EMBL/GenBank/DDBJ databases">
        <title>Genome Sequence of Cubamyces cubensis.</title>
        <authorList>
            <person name="Buettner E."/>
        </authorList>
    </citation>
    <scope>NUCLEOTIDE SEQUENCE</scope>
    <source>
        <strain evidence="3">MPL-01</strain>
    </source>
</reference>
<protein>
    <submittedName>
        <fullName evidence="3">Uncharacterized protein</fullName>
    </submittedName>
</protein>
<feature type="compositionally biased region" description="Low complexity" evidence="2">
    <location>
        <begin position="82"/>
        <end position="93"/>
    </location>
</feature>
<accession>A0AAD7TWK6</accession>
<proteinExistence type="predicted"/>
<feature type="region of interest" description="Disordered" evidence="2">
    <location>
        <begin position="76"/>
        <end position="99"/>
    </location>
</feature>
<evidence type="ECO:0000313" key="4">
    <source>
        <dbReference type="Proteomes" id="UP001215151"/>
    </source>
</evidence>
<feature type="compositionally biased region" description="Basic and acidic residues" evidence="2">
    <location>
        <begin position="136"/>
        <end position="145"/>
    </location>
</feature>
<dbReference type="AlphaFoldDB" id="A0AAD7TWK6"/>